<keyword evidence="5" id="KW-1185">Reference proteome</keyword>
<dbReference type="Pfam" id="PF13041">
    <property type="entry name" value="PPR_2"/>
    <property type="match status" value="4"/>
</dbReference>
<dbReference type="NCBIfam" id="TIGR00756">
    <property type="entry name" value="PPR"/>
    <property type="match status" value="10"/>
</dbReference>
<comment type="caution">
    <text evidence="4">The sequence shown here is derived from an EMBL/GenBank/DDBJ whole genome shotgun (WGS) entry which is preliminary data.</text>
</comment>
<comment type="similarity">
    <text evidence="1">Belongs to the PPR family. P subfamily.</text>
</comment>
<sequence>MFLATLSNFRKLSIPFKPKLSPLAFLSTHPQNQPHQELPLNHHQQNICITNRSYWNKKIHDLCTKHRNVDEALRLLDYLRLRGYLPDPLNLSSIIHGLCDANRFNEAHQRLIIFLTSLCVPDERTCNVLIARFLHSKDPFRTFNVIHRLIEFKPEFVPSLINYNRLIDQFCSVSLPNVAHRMLYDMISRGHCPNTVSYTTLVNGYCKIGEISDAYKLFDEMPEWGVVPNSLTYSLLIRGVLRKRDIERGRELMHVLFQGMRYEEDQSVNSAAFANLADCLCREGLFNEVFMIAEEMPQGNRVNEDFAFGHLIDSLCKVGRSHGASRVVYIMRKKGFTPSIVSYNSIIHGLCKEGGCMRAYQLLEEGVGFGYLLSEYTYKVLVEALCQAMDLDKAREVLKAMLSKEGMDRTRIYNIYLRALFINGFCKMGRVEEALKVLNDMMTGKFSSPDAVTFTTIISGLLNAGRSPEARNLLLQMLEKGITPGVVTYNAILRGLFKLQLTNEAMSVFDEMISDGVVAGSQTYSIIVEGLCESGQIDGAKKFWDEVIWPSKIHDDFVYAAILKGLCRSGHLNEAMHFLYELVDSGINPNIVSYNIVIDRACSLGMKREAYQIVGEMQKNGLNPDAWVRRASSRGIDSTSVYVKHILQKVKERKTNLVKNRFPAYSRPMERNSKLKSLMPPNW</sequence>
<feature type="repeat" description="PPR" evidence="3">
    <location>
        <begin position="414"/>
        <end position="448"/>
    </location>
</feature>
<evidence type="ECO:0000313" key="5">
    <source>
        <dbReference type="Proteomes" id="UP000326939"/>
    </source>
</evidence>
<evidence type="ECO:0000256" key="2">
    <source>
        <dbReference type="ARBA" id="ARBA00022737"/>
    </source>
</evidence>
<dbReference type="PANTHER" id="PTHR47932:SF7">
    <property type="entry name" value="PENTATRICOPEPTIDE (PPR) REPEAT PROTEIN"/>
    <property type="match status" value="1"/>
</dbReference>
<feature type="repeat" description="PPR" evidence="3">
    <location>
        <begin position="304"/>
        <end position="338"/>
    </location>
</feature>
<organism evidence="4 5">
    <name type="scientific">Salix brachista</name>
    <dbReference type="NCBI Taxonomy" id="2182728"/>
    <lineage>
        <taxon>Eukaryota</taxon>
        <taxon>Viridiplantae</taxon>
        <taxon>Streptophyta</taxon>
        <taxon>Embryophyta</taxon>
        <taxon>Tracheophyta</taxon>
        <taxon>Spermatophyta</taxon>
        <taxon>Magnoliopsida</taxon>
        <taxon>eudicotyledons</taxon>
        <taxon>Gunneridae</taxon>
        <taxon>Pentapetalae</taxon>
        <taxon>rosids</taxon>
        <taxon>fabids</taxon>
        <taxon>Malpighiales</taxon>
        <taxon>Salicaceae</taxon>
        <taxon>Saliceae</taxon>
        <taxon>Salix</taxon>
    </lineage>
</organism>
<feature type="repeat" description="PPR" evidence="3">
    <location>
        <begin position="555"/>
        <end position="589"/>
    </location>
</feature>
<evidence type="ECO:0000256" key="1">
    <source>
        <dbReference type="ARBA" id="ARBA00007626"/>
    </source>
</evidence>
<feature type="repeat" description="PPR" evidence="3">
    <location>
        <begin position="51"/>
        <end position="86"/>
    </location>
</feature>
<feature type="repeat" description="PPR" evidence="3">
    <location>
        <begin position="485"/>
        <end position="519"/>
    </location>
</feature>
<feature type="repeat" description="PPR" evidence="3">
    <location>
        <begin position="450"/>
        <end position="484"/>
    </location>
</feature>
<evidence type="ECO:0000313" key="4">
    <source>
        <dbReference type="EMBL" id="KAB5524673.1"/>
    </source>
</evidence>
<dbReference type="PROSITE" id="PS51375">
    <property type="entry name" value="PPR"/>
    <property type="match status" value="11"/>
</dbReference>
<proteinExistence type="inferred from homology"/>
<dbReference type="Proteomes" id="UP000326939">
    <property type="component" value="Chromosome 15"/>
</dbReference>
<feature type="repeat" description="PPR" evidence="3">
    <location>
        <begin position="374"/>
        <end position="404"/>
    </location>
</feature>
<name>A0A5N5K485_9ROSI</name>
<reference evidence="5" key="1">
    <citation type="journal article" date="2019" name="Gigascience">
        <title>De novo genome assembly of the endangered Acer yangbiense, a plant species with extremely small populations endemic to Yunnan Province, China.</title>
        <authorList>
            <person name="Yang J."/>
            <person name="Wariss H.M."/>
            <person name="Tao L."/>
            <person name="Zhang R."/>
            <person name="Yun Q."/>
            <person name="Hollingsworth P."/>
            <person name="Dao Z."/>
            <person name="Luo G."/>
            <person name="Guo H."/>
            <person name="Ma Y."/>
            <person name="Sun W."/>
        </authorList>
    </citation>
    <scope>NUCLEOTIDE SEQUENCE [LARGE SCALE GENOMIC DNA]</scope>
    <source>
        <strain evidence="5">cv. br00</strain>
    </source>
</reference>
<dbReference type="AlphaFoldDB" id="A0A5N5K485"/>
<dbReference type="Pfam" id="PF12854">
    <property type="entry name" value="PPR_1"/>
    <property type="match status" value="1"/>
</dbReference>
<dbReference type="PANTHER" id="PTHR47932">
    <property type="entry name" value="ATPASE EXPRESSION PROTEIN 3"/>
    <property type="match status" value="1"/>
</dbReference>
<dbReference type="GO" id="GO:0003729">
    <property type="term" value="F:mRNA binding"/>
    <property type="evidence" value="ECO:0007669"/>
    <property type="project" value="TreeGrafter"/>
</dbReference>
<dbReference type="InterPro" id="IPR011990">
    <property type="entry name" value="TPR-like_helical_dom_sf"/>
</dbReference>
<protein>
    <recommendedName>
        <fullName evidence="6">Pentacotripeptide-repeat region of PRORP domain-containing protein</fullName>
    </recommendedName>
</protein>
<dbReference type="InterPro" id="IPR002885">
    <property type="entry name" value="PPR_rpt"/>
</dbReference>
<feature type="repeat" description="PPR" evidence="3">
    <location>
        <begin position="194"/>
        <end position="228"/>
    </location>
</feature>
<dbReference type="Gene3D" id="1.25.40.10">
    <property type="entry name" value="Tetratricopeptide repeat domain"/>
    <property type="match status" value="5"/>
</dbReference>
<feature type="repeat" description="PPR" evidence="3">
    <location>
        <begin position="339"/>
        <end position="373"/>
    </location>
</feature>
<feature type="repeat" description="PPR" evidence="3">
    <location>
        <begin position="590"/>
        <end position="624"/>
    </location>
</feature>
<feature type="repeat" description="PPR" evidence="3">
    <location>
        <begin position="159"/>
        <end position="193"/>
    </location>
</feature>
<gene>
    <name evidence="4" type="ORF">DKX38_022422</name>
</gene>
<keyword evidence="2" id="KW-0677">Repeat</keyword>
<dbReference type="Pfam" id="PF01535">
    <property type="entry name" value="PPR"/>
    <property type="match status" value="3"/>
</dbReference>
<accession>A0A5N5K485</accession>
<evidence type="ECO:0000256" key="3">
    <source>
        <dbReference type="PROSITE-ProRule" id="PRU00708"/>
    </source>
</evidence>
<evidence type="ECO:0008006" key="6">
    <source>
        <dbReference type="Google" id="ProtNLM"/>
    </source>
</evidence>
<dbReference type="EMBL" id="VDCV01000015">
    <property type="protein sequence ID" value="KAB5524673.1"/>
    <property type="molecule type" value="Genomic_DNA"/>
</dbReference>